<dbReference type="STRING" id="1202772.A0A1V9YUN0"/>
<dbReference type="Pfam" id="PF01431">
    <property type="entry name" value="Peptidase_M13"/>
    <property type="match status" value="1"/>
</dbReference>
<gene>
    <name evidence="3" type="ORF">ACHHYP_06310</name>
</gene>
<dbReference type="GO" id="GO:0016485">
    <property type="term" value="P:protein processing"/>
    <property type="evidence" value="ECO:0007669"/>
    <property type="project" value="TreeGrafter"/>
</dbReference>
<evidence type="ECO:0000313" key="3">
    <source>
        <dbReference type="EMBL" id="OQR89397.1"/>
    </source>
</evidence>
<reference evidence="3 4" key="1">
    <citation type="journal article" date="2014" name="Genome Biol. Evol.">
        <title>The secreted proteins of Achlya hypogyna and Thraustotheca clavata identify the ancestral oomycete secretome and reveal gene acquisitions by horizontal gene transfer.</title>
        <authorList>
            <person name="Misner I."/>
            <person name="Blouin N."/>
            <person name="Leonard G."/>
            <person name="Richards T.A."/>
            <person name="Lane C.E."/>
        </authorList>
    </citation>
    <scope>NUCLEOTIDE SEQUENCE [LARGE SCALE GENOMIC DNA]</scope>
    <source>
        <strain evidence="3 4">ATCC 48635</strain>
    </source>
</reference>
<name>A0A1V9YUN0_ACHHY</name>
<sequence>MVFPAGILQPPIFSNVVQPAIANYARIGVVMGHELTHGFDDDGRLYDAAGQLSSWWTDSVAATFEAKAKCLKQQYDAFPIVSETDGSLLGHVDGSLTLGENIADNGGVKLAYLAYARQTGVDVLAPAEAQLFFTSFAQGWWCQKRTDSLARVLMHTDPHSPGKWRLQGPLMNSPYFADAFQCPLGTPMNPTKKCVVW</sequence>
<evidence type="ECO:0000313" key="4">
    <source>
        <dbReference type="Proteomes" id="UP000243579"/>
    </source>
</evidence>
<dbReference type="EMBL" id="JNBR01000833">
    <property type="protein sequence ID" value="OQR89397.1"/>
    <property type="molecule type" value="Genomic_DNA"/>
</dbReference>
<protein>
    <recommendedName>
        <fullName evidence="2">Peptidase M13 C-terminal domain-containing protein</fullName>
    </recommendedName>
</protein>
<keyword evidence="4" id="KW-1185">Reference proteome</keyword>
<dbReference type="InterPro" id="IPR024079">
    <property type="entry name" value="MetalloPept_cat_dom_sf"/>
</dbReference>
<comment type="similarity">
    <text evidence="1">Belongs to the peptidase M13 family.</text>
</comment>
<accession>A0A1V9YUN0</accession>
<dbReference type="PRINTS" id="PR00786">
    <property type="entry name" value="NEPRILYSIN"/>
</dbReference>
<feature type="domain" description="Peptidase M13 C-terminal" evidence="2">
    <location>
        <begin position="2"/>
        <end position="195"/>
    </location>
</feature>
<evidence type="ECO:0000256" key="1">
    <source>
        <dbReference type="ARBA" id="ARBA00007357"/>
    </source>
</evidence>
<dbReference type="InterPro" id="IPR018497">
    <property type="entry name" value="Peptidase_M13_C"/>
</dbReference>
<dbReference type="SUPFAM" id="SSF55486">
    <property type="entry name" value="Metalloproteases ('zincins'), catalytic domain"/>
    <property type="match status" value="1"/>
</dbReference>
<dbReference type="PANTHER" id="PTHR11733:SF167">
    <property type="entry name" value="FI17812P1-RELATED"/>
    <property type="match status" value="1"/>
</dbReference>
<dbReference type="InterPro" id="IPR000718">
    <property type="entry name" value="Peptidase_M13"/>
</dbReference>
<dbReference type="PROSITE" id="PS51885">
    <property type="entry name" value="NEPRILYSIN"/>
    <property type="match status" value="1"/>
</dbReference>
<dbReference type="GO" id="GO:0005886">
    <property type="term" value="C:plasma membrane"/>
    <property type="evidence" value="ECO:0007669"/>
    <property type="project" value="TreeGrafter"/>
</dbReference>
<organism evidence="3 4">
    <name type="scientific">Achlya hypogyna</name>
    <name type="common">Oomycete</name>
    <name type="synonym">Protoachlya hypogyna</name>
    <dbReference type="NCBI Taxonomy" id="1202772"/>
    <lineage>
        <taxon>Eukaryota</taxon>
        <taxon>Sar</taxon>
        <taxon>Stramenopiles</taxon>
        <taxon>Oomycota</taxon>
        <taxon>Saprolegniomycetes</taxon>
        <taxon>Saprolegniales</taxon>
        <taxon>Achlyaceae</taxon>
        <taxon>Achlya</taxon>
    </lineage>
</organism>
<dbReference type="CDD" id="cd08662">
    <property type="entry name" value="M13"/>
    <property type="match status" value="1"/>
</dbReference>
<dbReference type="Proteomes" id="UP000243579">
    <property type="component" value="Unassembled WGS sequence"/>
</dbReference>
<proteinExistence type="inferred from homology"/>
<dbReference type="Gene3D" id="3.40.390.10">
    <property type="entry name" value="Collagenase (Catalytic Domain)"/>
    <property type="match status" value="1"/>
</dbReference>
<dbReference type="GO" id="GO:0004222">
    <property type="term" value="F:metalloendopeptidase activity"/>
    <property type="evidence" value="ECO:0007669"/>
    <property type="project" value="InterPro"/>
</dbReference>
<dbReference type="PANTHER" id="PTHR11733">
    <property type="entry name" value="ZINC METALLOPROTEASE FAMILY M13 NEPRILYSIN-RELATED"/>
    <property type="match status" value="1"/>
</dbReference>
<comment type="caution">
    <text evidence="3">The sequence shown here is derived from an EMBL/GenBank/DDBJ whole genome shotgun (WGS) entry which is preliminary data.</text>
</comment>
<dbReference type="OrthoDB" id="78478at2759"/>
<evidence type="ECO:0000259" key="2">
    <source>
        <dbReference type="Pfam" id="PF01431"/>
    </source>
</evidence>
<dbReference type="AlphaFoldDB" id="A0A1V9YUN0"/>